<feature type="chain" id="PRO_5021875884" evidence="4">
    <location>
        <begin position="24"/>
        <end position="379"/>
    </location>
</feature>
<feature type="domain" description="Leucine-binding protein" evidence="5">
    <location>
        <begin position="26"/>
        <end position="366"/>
    </location>
</feature>
<dbReference type="InterPro" id="IPR051010">
    <property type="entry name" value="BCAA_transport"/>
</dbReference>
<dbReference type="PANTHER" id="PTHR30483">
    <property type="entry name" value="LEUCINE-SPECIFIC-BINDING PROTEIN"/>
    <property type="match status" value="1"/>
</dbReference>
<keyword evidence="3" id="KW-0029">Amino-acid transport</keyword>
<evidence type="ECO:0000256" key="1">
    <source>
        <dbReference type="ARBA" id="ARBA00010062"/>
    </source>
</evidence>
<dbReference type="Pfam" id="PF13458">
    <property type="entry name" value="Peripla_BP_6"/>
    <property type="match status" value="1"/>
</dbReference>
<dbReference type="Proteomes" id="UP000321058">
    <property type="component" value="Unassembled WGS sequence"/>
</dbReference>
<comment type="caution">
    <text evidence="6">The sequence shown here is derived from an EMBL/GenBank/DDBJ whole genome shotgun (WGS) entry which is preliminary data.</text>
</comment>
<keyword evidence="3" id="KW-0813">Transport</keyword>
<accession>A0A512NRP6</accession>
<protein>
    <submittedName>
        <fullName evidence="6">ABC transporter substrate-binding protein</fullName>
    </submittedName>
</protein>
<dbReference type="SUPFAM" id="SSF53822">
    <property type="entry name" value="Periplasmic binding protein-like I"/>
    <property type="match status" value="1"/>
</dbReference>
<sequence>MLRKTLAVAGLAIGGLWAPAGFAQDIVIPNIIELSGGGATVGAMWKNGSSMAVEEINASGGILGKKIKLEFIDTASDPGKARAAMQRALDDKPIAIFGPIYSGSVSATLKLTADAEVPQVMGGEAGPLTAQGSKYIFRTSFGQNVSMPKIANYLRDGVKAKTVAVVYVNNDFGKGGRDAITKELAARDIKVVADISTEAGQADFAADVIKLKGANADAIFVYLNEEESARFLREAKKQGLNKPLIGETTLLGQKVIELAGDAANGVKGHVGLTVDAPVPAIQEFGKKYEAKYKSKPDHNGVKGYIAPYMIKAAAEKAGKLDAKAIAAALHGMTITPDKVPGILIEATWDDKGEIDRISFLGEVKDGKQVITETLPKLNK</sequence>
<reference evidence="6 7" key="1">
    <citation type="submission" date="2019-07" db="EMBL/GenBank/DDBJ databases">
        <title>Whole genome shotgun sequence of Reyranella soli NBRC 108950.</title>
        <authorList>
            <person name="Hosoyama A."/>
            <person name="Uohara A."/>
            <person name="Ohji S."/>
            <person name="Ichikawa N."/>
        </authorList>
    </citation>
    <scope>NUCLEOTIDE SEQUENCE [LARGE SCALE GENOMIC DNA]</scope>
    <source>
        <strain evidence="6 7">NBRC 108950</strain>
    </source>
</reference>
<name>A0A512NRP6_9HYPH</name>
<evidence type="ECO:0000256" key="2">
    <source>
        <dbReference type="ARBA" id="ARBA00022729"/>
    </source>
</evidence>
<evidence type="ECO:0000313" key="7">
    <source>
        <dbReference type="Proteomes" id="UP000321058"/>
    </source>
</evidence>
<dbReference type="RefSeq" id="WP_147156913.1">
    <property type="nucleotide sequence ID" value="NZ_BKAJ01000241.1"/>
</dbReference>
<keyword evidence="7" id="KW-1185">Reference proteome</keyword>
<gene>
    <name evidence="6" type="ORF">RSO01_87940</name>
</gene>
<evidence type="ECO:0000313" key="6">
    <source>
        <dbReference type="EMBL" id="GEP61628.1"/>
    </source>
</evidence>
<evidence type="ECO:0000259" key="5">
    <source>
        <dbReference type="Pfam" id="PF13458"/>
    </source>
</evidence>
<dbReference type="EMBL" id="BKAJ01000241">
    <property type="protein sequence ID" value="GEP61628.1"/>
    <property type="molecule type" value="Genomic_DNA"/>
</dbReference>
<dbReference type="InterPro" id="IPR028082">
    <property type="entry name" value="Peripla_BP_I"/>
</dbReference>
<dbReference type="OrthoDB" id="9791590at2"/>
<evidence type="ECO:0000256" key="4">
    <source>
        <dbReference type="SAM" id="SignalP"/>
    </source>
</evidence>
<dbReference type="Gene3D" id="3.40.50.2300">
    <property type="match status" value="2"/>
</dbReference>
<keyword evidence="2 4" id="KW-0732">Signal</keyword>
<dbReference type="AlphaFoldDB" id="A0A512NRP6"/>
<evidence type="ECO:0000256" key="3">
    <source>
        <dbReference type="ARBA" id="ARBA00022970"/>
    </source>
</evidence>
<proteinExistence type="inferred from homology"/>
<comment type="similarity">
    <text evidence="1">Belongs to the leucine-binding protein family.</text>
</comment>
<dbReference type="GO" id="GO:0006865">
    <property type="term" value="P:amino acid transport"/>
    <property type="evidence" value="ECO:0007669"/>
    <property type="project" value="UniProtKB-KW"/>
</dbReference>
<dbReference type="InterPro" id="IPR028081">
    <property type="entry name" value="Leu-bd"/>
</dbReference>
<organism evidence="6 7">
    <name type="scientific">Reyranella soli</name>
    <dbReference type="NCBI Taxonomy" id="1230389"/>
    <lineage>
        <taxon>Bacteria</taxon>
        <taxon>Pseudomonadati</taxon>
        <taxon>Pseudomonadota</taxon>
        <taxon>Alphaproteobacteria</taxon>
        <taxon>Hyphomicrobiales</taxon>
        <taxon>Reyranellaceae</taxon>
        <taxon>Reyranella</taxon>
    </lineage>
</organism>
<dbReference type="PANTHER" id="PTHR30483:SF6">
    <property type="entry name" value="PERIPLASMIC BINDING PROTEIN OF ABC TRANSPORTER FOR NATURAL AMINO ACIDS"/>
    <property type="match status" value="1"/>
</dbReference>
<feature type="signal peptide" evidence="4">
    <location>
        <begin position="1"/>
        <end position="23"/>
    </location>
</feature>